<comment type="caution">
    <text evidence="2">The sequence shown here is derived from an EMBL/GenBank/DDBJ whole genome shotgun (WGS) entry which is preliminary data.</text>
</comment>
<dbReference type="CDD" id="cd00093">
    <property type="entry name" value="HTH_XRE"/>
    <property type="match status" value="1"/>
</dbReference>
<proteinExistence type="predicted"/>
<dbReference type="InterPro" id="IPR010982">
    <property type="entry name" value="Lambda_DNA-bd_dom_sf"/>
</dbReference>
<dbReference type="RefSeq" id="WP_308731306.1">
    <property type="nucleotide sequence ID" value="NZ_JAJEQN010000008.1"/>
</dbReference>
<dbReference type="PROSITE" id="PS50943">
    <property type="entry name" value="HTH_CROC1"/>
    <property type="match status" value="1"/>
</dbReference>
<evidence type="ECO:0000313" key="3">
    <source>
        <dbReference type="Proteomes" id="UP001198200"/>
    </source>
</evidence>
<dbReference type="SUPFAM" id="SSF47413">
    <property type="entry name" value="lambda repressor-like DNA-binding domains"/>
    <property type="match status" value="1"/>
</dbReference>
<reference evidence="2 3" key="1">
    <citation type="submission" date="2021-10" db="EMBL/GenBank/DDBJ databases">
        <title>Anaerobic single-cell dispensing facilitates the cultivation of human gut bacteria.</title>
        <authorList>
            <person name="Afrizal A."/>
        </authorList>
    </citation>
    <scope>NUCLEOTIDE SEQUENCE [LARGE SCALE GENOMIC DNA]</scope>
    <source>
        <strain evidence="2 3">CLA-AA-H224</strain>
    </source>
</reference>
<evidence type="ECO:0000259" key="1">
    <source>
        <dbReference type="PROSITE" id="PS50943"/>
    </source>
</evidence>
<evidence type="ECO:0000313" key="2">
    <source>
        <dbReference type="EMBL" id="MCC2220879.1"/>
    </source>
</evidence>
<keyword evidence="3" id="KW-1185">Reference proteome</keyword>
<accession>A0AAE3E341</accession>
<dbReference type="GO" id="GO:0003677">
    <property type="term" value="F:DNA binding"/>
    <property type="evidence" value="ECO:0007669"/>
    <property type="project" value="InterPro"/>
</dbReference>
<organism evidence="2 3">
    <name type="scientific">Anthropogastromicrobium aceti</name>
    <dbReference type="NCBI Taxonomy" id="2981768"/>
    <lineage>
        <taxon>Bacteria</taxon>
        <taxon>Bacillati</taxon>
        <taxon>Bacillota</taxon>
        <taxon>Clostridia</taxon>
        <taxon>Lachnospirales</taxon>
        <taxon>Lachnospiraceae</taxon>
        <taxon>Anthropogastromicrobium</taxon>
    </lineage>
</organism>
<dbReference type="Gene3D" id="1.10.260.40">
    <property type="entry name" value="lambda repressor-like DNA-binding domains"/>
    <property type="match status" value="1"/>
</dbReference>
<dbReference type="Proteomes" id="UP001198200">
    <property type="component" value="Unassembled WGS sequence"/>
</dbReference>
<protein>
    <submittedName>
        <fullName evidence="2">Helix-turn-helix domain-containing protein</fullName>
    </submittedName>
</protein>
<gene>
    <name evidence="2" type="ORF">LKD48_04350</name>
</gene>
<dbReference type="InterPro" id="IPR001387">
    <property type="entry name" value="Cro/C1-type_HTH"/>
</dbReference>
<name>A0AAE3E341_9FIRM</name>
<dbReference type="SMART" id="SM00530">
    <property type="entry name" value="HTH_XRE"/>
    <property type="match status" value="1"/>
</dbReference>
<sequence length="122" mass="13836">MDKRLKLVRKKLGLTQQEMADRLHIKRNTFANYELGRNAPIDAVVTLICKEFGINEVWLRTGEGGEDSMFTKVDEDDRYSINLGKLSATDNETAQRMVNAIAESSPEELKIIEAFMKKCLGL</sequence>
<feature type="domain" description="HTH cro/C1-type" evidence="1">
    <location>
        <begin position="5"/>
        <end position="59"/>
    </location>
</feature>
<dbReference type="EMBL" id="JAJEQN010000008">
    <property type="protein sequence ID" value="MCC2220879.1"/>
    <property type="molecule type" value="Genomic_DNA"/>
</dbReference>
<dbReference type="Pfam" id="PF12844">
    <property type="entry name" value="HTH_19"/>
    <property type="match status" value="1"/>
</dbReference>
<dbReference type="AlphaFoldDB" id="A0AAE3E341"/>